<dbReference type="EMBL" id="DXHU01000023">
    <property type="protein sequence ID" value="HIV99431.1"/>
    <property type="molecule type" value="Genomic_DNA"/>
</dbReference>
<evidence type="ECO:0000256" key="1">
    <source>
        <dbReference type="SAM" id="Phobius"/>
    </source>
</evidence>
<evidence type="ECO:0000313" key="2">
    <source>
        <dbReference type="EMBL" id="HIV99431.1"/>
    </source>
</evidence>
<keyword evidence="1" id="KW-1133">Transmembrane helix</keyword>
<organism evidence="2 3">
    <name type="scientific">Candidatus Ornithospirochaeta avicola</name>
    <dbReference type="NCBI Taxonomy" id="2840896"/>
    <lineage>
        <taxon>Bacteria</taxon>
        <taxon>Pseudomonadati</taxon>
        <taxon>Spirochaetota</taxon>
        <taxon>Spirochaetia</taxon>
        <taxon>Spirochaetales</taxon>
        <taxon>Spirochaetaceae</taxon>
        <taxon>Spirochaetaceae incertae sedis</taxon>
        <taxon>Candidatus Ornithospirochaeta</taxon>
    </lineage>
</organism>
<feature type="transmembrane region" description="Helical" evidence="1">
    <location>
        <begin position="314"/>
        <end position="336"/>
    </location>
</feature>
<evidence type="ECO:0000313" key="3">
    <source>
        <dbReference type="Proteomes" id="UP000823936"/>
    </source>
</evidence>
<feature type="transmembrane region" description="Helical" evidence="1">
    <location>
        <begin position="211"/>
        <end position="235"/>
    </location>
</feature>
<name>A0A9D1PVL2_9SPIO</name>
<reference evidence="2" key="1">
    <citation type="journal article" date="2021" name="PeerJ">
        <title>Extensive microbial diversity within the chicken gut microbiome revealed by metagenomics and culture.</title>
        <authorList>
            <person name="Gilroy R."/>
            <person name="Ravi A."/>
            <person name="Getino M."/>
            <person name="Pursley I."/>
            <person name="Horton D.L."/>
            <person name="Alikhan N.F."/>
            <person name="Baker D."/>
            <person name="Gharbi K."/>
            <person name="Hall N."/>
            <person name="Watson M."/>
            <person name="Adriaenssens E.M."/>
            <person name="Foster-Nyarko E."/>
            <person name="Jarju S."/>
            <person name="Secka A."/>
            <person name="Antonio M."/>
            <person name="Oren A."/>
            <person name="Chaudhuri R.R."/>
            <person name="La Ragione R."/>
            <person name="Hildebrand F."/>
            <person name="Pallen M.J."/>
        </authorList>
    </citation>
    <scope>NUCLEOTIDE SEQUENCE</scope>
    <source>
        <strain evidence="2">Gambia11-129</strain>
    </source>
</reference>
<comment type="caution">
    <text evidence="2">The sequence shown here is derived from an EMBL/GenBank/DDBJ whole genome shotgun (WGS) entry which is preliminary data.</text>
</comment>
<keyword evidence="1" id="KW-0472">Membrane</keyword>
<proteinExistence type="predicted"/>
<feature type="transmembrane region" description="Helical" evidence="1">
    <location>
        <begin position="267"/>
        <end position="294"/>
    </location>
</feature>
<reference evidence="2" key="2">
    <citation type="submission" date="2021-04" db="EMBL/GenBank/DDBJ databases">
        <authorList>
            <person name="Gilroy R."/>
        </authorList>
    </citation>
    <scope>NUCLEOTIDE SEQUENCE</scope>
    <source>
        <strain evidence="2">Gambia11-129</strain>
    </source>
</reference>
<feature type="transmembrane region" description="Helical" evidence="1">
    <location>
        <begin position="20"/>
        <end position="40"/>
    </location>
</feature>
<keyword evidence="1" id="KW-0812">Transmembrane</keyword>
<gene>
    <name evidence="2" type="ORF">IAB12_06630</name>
</gene>
<accession>A0A9D1PVL2</accession>
<sequence length="350" mass="39731">MNIAFRYSLSRENRHRSKLLLISLALVLSLVILLSVISIMKFLEVSRFEKIRNVKSFDIVVRNADESEIRKLYPSASVFSYSEERALCDGSVYTIRYVTPSYDGGIIAYSSDQDILFPPSLFLKAMVEGEVTVTTLSSSADRKVPIVRTFSPTGSFTTELTEFSSSLIIMDEKYKSNNLENLVAIKGAGDTAILEENGYDFVTWKEMEASLYSAFILERVLTSLVLSVLILIVLIEIKHESEAFLAIKRKERASFILLGMKRGKIRVVFTLSFILAILPSIILTPLFTLLVLSISQRVLSSFFPFFIVELSFPTWEYIIASCLIIILVIIFCLFYMKREEKKSILEIIYG</sequence>
<dbReference type="Proteomes" id="UP000823936">
    <property type="component" value="Unassembled WGS sequence"/>
</dbReference>
<dbReference type="AlphaFoldDB" id="A0A9D1PVL2"/>
<protein>
    <submittedName>
        <fullName evidence="2">Uncharacterized protein</fullName>
    </submittedName>
</protein>